<evidence type="ECO:0000313" key="6">
    <source>
        <dbReference type="EMBL" id="SFF10642.1"/>
    </source>
</evidence>
<evidence type="ECO:0000256" key="2">
    <source>
        <dbReference type="ARBA" id="ARBA00022692"/>
    </source>
</evidence>
<dbReference type="EMBL" id="FONY01000016">
    <property type="protein sequence ID" value="SFF10642.1"/>
    <property type="molecule type" value="Genomic_DNA"/>
</dbReference>
<organism evidence="6 7">
    <name type="scientific">Thermoflexibacter ruber</name>
    <dbReference type="NCBI Taxonomy" id="1003"/>
    <lineage>
        <taxon>Bacteria</taxon>
        <taxon>Pseudomonadati</taxon>
        <taxon>Bacteroidota</taxon>
        <taxon>Cytophagia</taxon>
        <taxon>Cytophagales</taxon>
        <taxon>Thermoflexibacteraceae</taxon>
        <taxon>Thermoflexibacter</taxon>
    </lineage>
</organism>
<name>A0A1I2FZ82_9BACT</name>
<sequence length="178" mass="20048">MTENSIFDNISSLDGIILLFLILGAYKGYKKGLIVEIISLLIFIVLLILIFKGLQVGHDWAELSKSVSFTSFLLFFVLIALAVSWIGKLLKTIVKKVLFEGFDNILGAVFGMFKYAVAMAILLQLFTYIGITNANKLSNSKFYPLLTRSAEVTSQVLSHIPQYQEMIEAIQQQLQRKF</sequence>
<feature type="transmembrane region" description="Helical" evidence="5">
    <location>
        <begin position="108"/>
        <end position="131"/>
    </location>
</feature>
<feature type="transmembrane region" description="Helical" evidence="5">
    <location>
        <begin position="66"/>
        <end position="87"/>
    </location>
</feature>
<accession>A0A1I2FZ82</accession>
<evidence type="ECO:0000256" key="5">
    <source>
        <dbReference type="SAM" id="Phobius"/>
    </source>
</evidence>
<dbReference type="GO" id="GO:0009403">
    <property type="term" value="P:toxin biosynthetic process"/>
    <property type="evidence" value="ECO:0007669"/>
    <property type="project" value="InterPro"/>
</dbReference>
<reference evidence="6 7" key="1">
    <citation type="submission" date="2016-10" db="EMBL/GenBank/DDBJ databases">
        <authorList>
            <person name="de Groot N.N."/>
        </authorList>
    </citation>
    <scope>NUCLEOTIDE SEQUENCE [LARGE SCALE GENOMIC DNA]</scope>
    <source>
        <strain>GEY</strain>
        <strain evidence="7">DSM 9560</strain>
    </source>
</reference>
<keyword evidence="7" id="KW-1185">Reference proteome</keyword>
<dbReference type="RefSeq" id="WP_177217333.1">
    <property type="nucleotide sequence ID" value="NZ_FONY01000016.1"/>
</dbReference>
<evidence type="ECO:0000256" key="4">
    <source>
        <dbReference type="ARBA" id="ARBA00023136"/>
    </source>
</evidence>
<keyword evidence="4 5" id="KW-0472">Membrane</keyword>
<protein>
    <submittedName>
        <fullName evidence="6">Membrane protein required for colicin V production</fullName>
    </submittedName>
</protein>
<dbReference type="Pfam" id="PF02674">
    <property type="entry name" value="Colicin_V"/>
    <property type="match status" value="1"/>
</dbReference>
<comment type="subcellular location">
    <subcellularLocation>
        <location evidence="1">Membrane</location>
        <topology evidence="1">Multi-pass membrane protein</topology>
    </subcellularLocation>
</comment>
<dbReference type="Proteomes" id="UP000199513">
    <property type="component" value="Unassembled WGS sequence"/>
</dbReference>
<keyword evidence="3 5" id="KW-1133">Transmembrane helix</keyword>
<feature type="transmembrane region" description="Helical" evidence="5">
    <location>
        <begin position="33"/>
        <end position="54"/>
    </location>
</feature>
<gene>
    <name evidence="6" type="ORF">SAMN04488541_10167</name>
</gene>
<keyword evidence="2 5" id="KW-0812">Transmembrane</keyword>
<proteinExistence type="predicted"/>
<feature type="transmembrane region" description="Helical" evidence="5">
    <location>
        <begin position="6"/>
        <end position="26"/>
    </location>
</feature>
<dbReference type="GO" id="GO:0016020">
    <property type="term" value="C:membrane"/>
    <property type="evidence" value="ECO:0007669"/>
    <property type="project" value="UniProtKB-SubCell"/>
</dbReference>
<dbReference type="AlphaFoldDB" id="A0A1I2FZ82"/>
<dbReference type="InterPro" id="IPR003825">
    <property type="entry name" value="Colicin-V_CvpA"/>
</dbReference>
<evidence type="ECO:0000256" key="1">
    <source>
        <dbReference type="ARBA" id="ARBA00004141"/>
    </source>
</evidence>
<dbReference type="STRING" id="1003.SAMN04488541_10167"/>
<evidence type="ECO:0000256" key="3">
    <source>
        <dbReference type="ARBA" id="ARBA00022989"/>
    </source>
</evidence>
<evidence type="ECO:0000313" key="7">
    <source>
        <dbReference type="Proteomes" id="UP000199513"/>
    </source>
</evidence>